<name>A0A813SIW4_9BILA</name>
<dbReference type="EMBL" id="CAJOBC010000407">
    <property type="protein sequence ID" value="CAF3582452.1"/>
    <property type="molecule type" value="Genomic_DNA"/>
</dbReference>
<evidence type="ECO:0000313" key="3">
    <source>
        <dbReference type="Proteomes" id="UP000663829"/>
    </source>
</evidence>
<dbReference type="AlphaFoldDB" id="A0A813SIW4"/>
<dbReference type="Proteomes" id="UP000663829">
    <property type="component" value="Unassembled WGS sequence"/>
</dbReference>
<reference evidence="1" key="1">
    <citation type="submission" date="2021-02" db="EMBL/GenBank/DDBJ databases">
        <authorList>
            <person name="Nowell W R."/>
        </authorList>
    </citation>
    <scope>NUCLEOTIDE SEQUENCE</scope>
</reference>
<evidence type="ECO:0000313" key="2">
    <source>
        <dbReference type="EMBL" id="CAF3582452.1"/>
    </source>
</evidence>
<evidence type="ECO:0000313" key="1">
    <source>
        <dbReference type="EMBL" id="CAF0797653.1"/>
    </source>
</evidence>
<proteinExistence type="predicted"/>
<comment type="caution">
    <text evidence="1">The sequence shown here is derived from an EMBL/GenBank/DDBJ whole genome shotgun (WGS) entry which is preliminary data.</text>
</comment>
<sequence length="161" mass="18792">MIHLIRLKYFIKKSDQLTYLRLSTARKKLSSVILSDDKSLKLDNEHMKDVIEKLASFHLTTSFSTSYSSDKENETNATVKYKKWPPEKSLPAIKRGDRNTQQSTQLCLTDTTWLFLTYTVLLGHINRSSPLRLPFYFYFLGEMSKEDKKKLNTTAVVERFV</sequence>
<keyword evidence="3" id="KW-1185">Reference proteome</keyword>
<accession>A0A813SIW4</accession>
<dbReference type="EMBL" id="CAJNOQ010000407">
    <property type="protein sequence ID" value="CAF0797653.1"/>
    <property type="molecule type" value="Genomic_DNA"/>
</dbReference>
<dbReference type="Proteomes" id="UP000681722">
    <property type="component" value="Unassembled WGS sequence"/>
</dbReference>
<organism evidence="1 3">
    <name type="scientific">Didymodactylos carnosus</name>
    <dbReference type="NCBI Taxonomy" id="1234261"/>
    <lineage>
        <taxon>Eukaryota</taxon>
        <taxon>Metazoa</taxon>
        <taxon>Spiralia</taxon>
        <taxon>Gnathifera</taxon>
        <taxon>Rotifera</taxon>
        <taxon>Eurotatoria</taxon>
        <taxon>Bdelloidea</taxon>
        <taxon>Philodinida</taxon>
        <taxon>Philodinidae</taxon>
        <taxon>Didymodactylos</taxon>
    </lineage>
</organism>
<protein>
    <submittedName>
        <fullName evidence="1">Uncharacterized protein</fullName>
    </submittedName>
</protein>
<gene>
    <name evidence="1" type="ORF">GPM918_LOCUS3343</name>
    <name evidence="2" type="ORF">SRO942_LOCUS3343</name>
</gene>